<name>A0AAD7VBR8_9FUNG</name>
<feature type="compositionally biased region" description="Polar residues" evidence="1">
    <location>
        <begin position="233"/>
        <end position="245"/>
    </location>
</feature>
<evidence type="ECO:0000256" key="1">
    <source>
        <dbReference type="SAM" id="MobiDB-lite"/>
    </source>
</evidence>
<feature type="compositionally biased region" description="Acidic residues" evidence="1">
    <location>
        <begin position="199"/>
        <end position="209"/>
    </location>
</feature>
<evidence type="ECO:0000313" key="3">
    <source>
        <dbReference type="Proteomes" id="UP001234581"/>
    </source>
</evidence>
<feature type="compositionally biased region" description="Acidic residues" evidence="1">
    <location>
        <begin position="151"/>
        <end position="161"/>
    </location>
</feature>
<sequence length="245" mass="28828">MATPSEECTPSIHMSLTPSSRLSQLTLDSSQPSDSPRTRYFACQPAEDFTTKWERTFSSEHQQHPNLSMVLDSDKICFEHRQQTTQERFTIDALFDMEMQFSEHYLYKDEHYDPTASWLDEIYCEEDEDDGDVTMEDDDDDIRATILHGDENDEEDEDDEENRPPRQWRSRRHQKSRLKQPQTTMLLQQHLRAPLQELPLDEDEDDDEHGDFPRKKKNTTRRGSFRLMRSLSPPASSNRNTPVKS</sequence>
<comment type="caution">
    <text evidence="2">The sequence shown here is derived from an EMBL/GenBank/DDBJ whole genome shotgun (WGS) entry which is preliminary data.</text>
</comment>
<proteinExistence type="predicted"/>
<organism evidence="2 3">
    <name type="scientific">Lichtheimia ornata</name>
    <dbReference type="NCBI Taxonomy" id="688661"/>
    <lineage>
        <taxon>Eukaryota</taxon>
        <taxon>Fungi</taxon>
        <taxon>Fungi incertae sedis</taxon>
        <taxon>Mucoromycota</taxon>
        <taxon>Mucoromycotina</taxon>
        <taxon>Mucoromycetes</taxon>
        <taxon>Mucorales</taxon>
        <taxon>Lichtheimiaceae</taxon>
        <taxon>Lichtheimia</taxon>
    </lineage>
</organism>
<keyword evidence="3" id="KW-1185">Reference proteome</keyword>
<feature type="region of interest" description="Disordered" evidence="1">
    <location>
        <begin position="1"/>
        <end position="38"/>
    </location>
</feature>
<dbReference type="EMBL" id="JARTCD010000004">
    <property type="protein sequence ID" value="KAJ8662590.1"/>
    <property type="molecule type" value="Genomic_DNA"/>
</dbReference>
<feature type="compositionally biased region" description="Basic residues" evidence="1">
    <location>
        <begin position="166"/>
        <end position="178"/>
    </location>
</feature>
<feature type="compositionally biased region" description="Polar residues" evidence="1">
    <location>
        <begin position="1"/>
        <end position="35"/>
    </location>
</feature>
<gene>
    <name evidence="2" type="ORF">O0I10_001551</name>
</gene>
<dbReference type="RefSeq" id="XP_058347503.1">
    <property type="nucleotide sequence ID" value="XM_058481646.1"/>
</dbReference>
<feature type="region of interest" description="Disordered" evidence="1">
    <location>
        <begin position="148"/>
        <end position="245"/>
    </location>
</feature>
<evidence type="ECO:0000313" key="2">
    <source>
        <dbReference type="EMBL" id="KAJ8662590.1"/>
    </source>
</evidence>
<dbReference type="Proteomes" id="UP001234581">
    <property type="component" value="Unassembled WGS sequence"/>
</dbReference>
<dbReference type="GeneID" id="83208969"/>
<accession>A0AAD7VBR8</accession>
<protein>
    <submittedName>
        <fullName evidence="2">Uncharacterized protein</fullName>
    </submittedName>
</protein>
<feature type="compositionally biased region" description="Basic residues" evidence="1">
    <location>
        <begin position="214"/>
        <end position="224"/>
    </location>
</feature>
<reference evidence="2 3" key="1">
    <citation type="submission" date="2023-03" db="EMBL/GenBank/DDBJ databases">
        <title>Genome sequence of Lichtheimia ornata CBS 291.66.</title>
        <authorList>
            <person name="Mohabir J.T."/>
            <person name="Shea T.P."/>
            <person name="Kurbessoian T."/>
            <person name="Berby B."/>
            <person name="Fontaine J."/>
            <person name="Livny J."/>
            <person name="Gnirke A."/>
            <person name="Stajich J.E."/>
            <person name="Cuomo C.A."/>
        </authorList>
    </citation>
    <scope>NUCLEOTIDE SEQUENCE [LARGE SCALE GENOMIC DNA]</scope>
    <source>
        <strain evidence="2">CBS 291.66</strain>
    </source>
</reference>
<dbReference type="AlphaFoldDB" id="A0AAD7VBR8"/>